<dbReference type="Proteomes" id="UP001152749">
    <property type="component" value="Chromosome"/>
</dbReference>
<evidence type="ECO:0000313" key="1">
    <source>
        <dbReference type="EMBL" id="CAI2767608.1"/>
    </source>
</evidence>
<proteinExistence type="predicted"/>
<reference evidence="1" key="1">
    <citation type="submission" date="2022-09" db="EMBL/GenBank/DDBJ databases">
        <authorList>
            <person name="Duchaud E."/>
        </authorList>
    </citation>
    <scope>NUCLEOTIDE SEQUENCE</scope>
    <source>
        <strain evidence="1">TRV642</strain>
    </source>
</reference>
<dbReference type="AlphaFoldDB" id="A0A9W4TIE0"/>
<protein>
    <submittedName>
        <fullName evidence="1">Uncharacterized protein</fullName>
    </submittedName>
</protein>
<dbReference type="RefSeq" id="WP_263360462.1">
    <property type="nucleotide sequence ID" value="NZ_OX336425.1"/>
</dbReference>
<organism evidence="1 2">
    <name type="scientific">Flavobacterium collinsii</name>
    <dbReference type="NCBI Taxonomy" id="1114861"/>
    <lineage>
        <taxon>Bacteria</taxon>
        <taxon>Pseudomonadati</taxon>
        <taxon>Bacteroidota</taxon>
        <taxon>Flavobacteriia</taxon>
        <taxon>Flavobacteriales</taxon>
        <taxon>Flavobacteriaceae</taxon>
        <taxon>Flavobacterium</taxon>
    </lineage>
</organism>
<name>A0A9W4TIE0_9FLAO</name>
<dbReference type="EMBL" id="OX336425">
    <property type="protein sequence ID" value="CAI2767608.1"/>
    <property type="molecule type" value="Genomic_DNA"/>
</dbReference>
<sequence length="238" mass="28200">MKRKIKLLLIISMLYQFGFSQKVNFEATKLIVTNQVDDNALLMNFNKAVKFKYGKNIELDKNSPEEVFYNFFNINSSEQLKSFFSDKIPLTYSKKDYLNLINVYKSNPEKNFYELDFKILFKDGSNQYSYIKYINHNELFPKPIASIIYLELINNKWIIKDLGDNLELGIFLSSIKGDKLEKIILKKQSPVDNKIIQPYITNDKIDFNKLMNDFYDLKKKDIKHPLVQLIYDNEFSIF</sequence>
<dbReference type="KEGG" id="fcs:TRV642_2759"/>
<evidence type="ECO:0000313" key="2">
    <source>
        <dbReference type="Proteomes" id="UP001152749"/>
    </source>
</evidence>
<accession>A0A9W4TIE0</accession>
<gene>
    <name evidence="1" type="ORF">TRV642_2759</name>
</gene>